<dbReference type="Proteomes" id="UP000259211">
    <property type="component" value="Unassembled WGS sequence"/>
</dbReference>
<accession>A0A3E2DL66</accession>
<evidence type="ECO:0000313" key="2">
    <source>
        <dbReference type="EMBL" id="MEH1546023.1"/>
    </source>
</evidence>
<protein>
    <submittedName>
        <fullName evidence="3">Glutaredoxin family protein</fullName>
    </submittedName>
</protein>
<evidence type="ECO:0000313" key="3">
    <source>
        <dbReference type="EMBL" id="RFT46024.1"/>
    </source>
</evidence>
<dbReference type="EMBL" id="NOWI01000003">
    <property type="protein sequence ID" value="RFT46024.1"/>
    <property type="molecule type" value="Genomic_DNA"/>
</dbReference>
<dbReference type="InterPro" id="IPR008554">
    <property type="entry name" value="Glutaredoxin-like"/>
</dbReference>
<dbReference type="InterPro" id="IPR036249">
    <property type="entry name" value="Thioredoxin-like_sf"/>
</dbReference>
<gene>
    <name evidence="3" type="ORF">CHT91_04290</name>
    <name evidence="2" type="ORF">V7F78_03100</name>
</gene>
<organism evidence="3 4">
    <name type="scientific">Cutibacterium avidum</name>
    <dbReference type="NCBI Taxonomy" id="33010"/>
    <lineage>
        <taxon>Bacteria</taxon>
        <taxon>Bacillati</taxon>
        <taxon>Actinomycetota</taxon>
        <taxon>Actinomycetes</taxon>
        <taxon>Propionibacteriales</taxon>
        <taxon>Propionibacteriaceae</taxon>
        <taxon>Cutibacterium</taxon>
    </lineage>
</organism>
<dbReference type="Gene3D" id="3.40.30.10">
    <property type="entry name" value="Glutaredoxin"/>
    <property type="match status" value="1"/>
</dbReference>
<dbReference type="Proteomes" id="UP001309299">
    <property type="component" value="Unassembled WGS sequence"/>
</dbReference>
<dbReference type="SUPFAM" id="SSF52833">
    <property type="entry name" value="Thioredoxin-like"/>
    <property type="match status" value="1"/>
</dbReference>
<name>A0A3E2DL66_9ACTN</name>
<comment type="caution">
    <text evidence="3">The sequence shown here is derived from an EMBL/GenBank/DDBJ whole genome shotgun (WGS) entry which is preliminary data.</text>
</comment>
<evidence type="ECO:0000313" key="4">
    <source>
        <dbReference type="Proteomes" id="UP000259211"/>
    </source>
</evidence>
<reference evidence="3 4" key="1">
    <citation type="submission" date="2017-07" db="EMBL/GenBank/DDBJ databases">
        <authorList>
            <person name="Sun Z.S."/>
            <person name="Albrecht U."/>
            <person name="Echele G."/>
            <person name="Lee C.C."/>
        </authorList>
    </citation>
    <scope>NUCLEOTIDE SEQUENCE [LARGE SCALE GENOMIC DNA]</scope>
    <source>
        <strain evidence="3 4">P16-029</strain>
    </source>
</reference>
<feature type="region of interest" description="Disordered" evidence="1">
    <location>
        <begin position="1"/>
        <end position="23"/>
    </location>
</feature>
<reference evidence="2" key="2">
    <citation type="submission" date="2024-02" db="EMBL/GenBank/DDBJ databases">
        <title>Bacterial skin colonization with Propionibacterium avidum as a risk factor for Periprosthetic Joint Infections - a single-center prospective study.</title>
        <authorList>
            <person name="Achermann Y."/>
        </authorList>
    </citation>
    <scope>NUCLEOTIDE SEQUENCE</scope>
    <source>
        <strain evidence="2">PAVI-2017310195</strain>
    </source>
</reference>
<dbReference type="AlphaFoldDB" id="A0A3E2DL66"/>
<dbReference type="EMBL" id="JBAKUA010000003">
    <property type="protein sequence ID" value="MEH1546023.1"/>
    <property type="molecule type" value="Genomic_DNA"/>
</dbReference>
<sequence length="114" mass="12842">MWRRHRHDTTAPRSGESRPLDPPVEGRVVVVTRQGCHLCDEAIELVAQMREDHRDLVPEPTIVDVDTDEDLRSRWGDHVPVTFVDGTLIAYWTLDADTFMSALCDGPTLPAVLP</sequence>
<dbReference type="Pfam" id="PF05768">
    <property type="entry name" value="Glrx-like"/>
    <property type="match status" value="1"/>
</dbReference>
<evidence type="ECO:0000256" key="1">
    <source>
        <dbReference type="SAM" id="MobiDB-lite"/>
    </source>
</evidence>
<dbReference type="RefSeq" id="WP_016666935.1">
    <property type="nucleotide sequence ID" value="NZ_AP024308.1"/>
</dbReference>
<proteinExistence type="predicted"/>